<evidence type="ECO:0000256" key="6">
    <source>
        <dbReference type="ARBA" id="ARBA00023004"/>
    </source>
</evidence>
<dbReference type="PRINTS" id="PR00463">
    <property type="entry name" value="EP450I"/>
</dbReference>
<keyword evidence="6 8" id="KW-0408">Iron</keyword>
<gene>
    <name evidence="10" type="ORF">TSUD_363020</name>
</gene>
<accession>A0A2Z6MIK7</accession>
<dbReference type="OrthoDB" id="1470350at2759"/>
<dbReference type="SUPFAM" id="SSF48264">
    <property type="entry name" value="Cytochrome P450"/>
    <property type="match status" value="1"/>
</dbReference>
<dbReference type="Pfam" id="PF00067">
    <property type="entry name" value="p450"/>
    <property type="match status" value="1"/>
</dbReference>
<feature type="binding site" description="axial binding residue" evidence="8">
    <location>
        <position position="176"/>
    </location>
    <ligand>
        <name>heme</name>
        <dbReference type="ChEBI" id="CHEBI:30413"/>
    </ligand>
    <ligandPart>
        <name>Fe</name>
        <dbReference type="ChEBI" id="CHEBI:18248"/>
    </ligandPart>
</feature>
<keyword evidence="4 8" id="KW-0479">Metal-binding</keyword>
<dbReference type="InterPro" id="IPR001128">
    <property type="entry name" value="Cyt_P450"/>
</dbReference>
<keyword evidence="5 9" id="KW-0560">Oxidoreductase</keyword>
<protein>
    <recommendedName>
        <fullName evidence="12">Cytochrome P450</fullName>
    </recommendedName>
</protein>
<proteinExistence type="inferred from homology"/>
<dbReference type="GO" id="GO:0004497">
    <property type="term" value="F:monooxygenase activity"/>
    <property type="evidence" value="ECO:0007669"/>
    <property type="project" value="UniProtKB-KW"/>
</dbReference>
<evidence type="ECO:0000256" key="8">
    <source>
        <dbReference type="PIRSR" id="PIRSR602401-1"/>
    </source>
</evidence>
<dbReference type="InterPro" id="IPR017972">
    <property type="entry name" value="Cyt_P450_CS"/>
</dbReference>
<evidence type="ECO:0000256" key="1">
    <source>
        <dbReference type="ARBA" id="ARBA00001971"/>
    </source>
</evidence>
<dbReference type="InterPro" id="IPR036396">
    <property type="entry name" value="Cyt_P450_sf"/>
</dbReference>
<evidence type="ECO:0000313" key="11">
    <source>
        <dbReference type="Proteomes" id="UP000242715"/>
    </source>
</evidence>
<evidence type="ECO:0000256" key="9">
    <source>
        <dbReference type="RuleBase" id="RU000461"/>
    </source>
</evidence>
<comment type="cofactor">
    <cofactor evidence="1 8">
        <name>heme</name>
        <dbReference type="ChEBI" id="CHEBI:30413"/>
    </cofactor>
</comment>
<evidence type="ECO:0000256" key="2">
    <source>
        <dbReference type="ARBA" id="ARBA00010617"/>
    </source>
</evidence>
<organism evidence="10 11">
    <name type="scientific">Trifolium subterraneum</name>
    <name type="common">Subterranean clover</name>
    <dbReference type="NCBI Taxonomy" id="3900"/>
    <lineage>
        <taxon>Eukaryota</taxon>
        <taxon>Viridiplantae</taxon>
        <taxon>Streptophyta</taxon>
        <taxon>Embryophyta</taxon>
        <taxon>Tracheophyta</taxon>
        <taxon>Spermatophyta</taxon>
        <taxon>Magnoliopsida</taxon>
        <taxon>eudicotyledons</taxon>
        <taxon>Gunneridae</taxon>
        <taxon>Pentapetalae</taxon>
        <taxon>rosids</taxon>
        <taxon>fabids</taxon>
        <taxon>Fabales</taxon>
        <taxon>Fabaceae</taxon>
        <taxon>Papilionoideae</taxon>
        <taxon>50 kb inversion clade</taxon>
        <taxon>NPAAA clade</taxon>
        <taxon>Hologalegina</taxon>
        <taxon>IRL clade</taxon>
        <taxon>Trifolieae</taxon>
        <taxon>Trifolium</taxon>
    </lineage>
</organism>
<dbReference type="InterPro" id="IPR002401">
    <property type="entry name" value="Cyt_P450_E_grp-I"/>
</dbReference>
<evidence type="ECO:0008006" key="12">
    <source>
        <dbReference type="Google" id="ProtNLM"/>
    </source>
</evidence>
<dbReference type="AlphaFoldDB" id="A0A2Z6MIK7"/>
<dbReference type="PRINTS" id="PR00385">
    <property type="entry name" value="P450"/>
</dbReference>
<dbReference type="Proteomes" id="UP000242715">
    <property type="component" value="Unassembled WGS sequence"/>
</dbReference>
<evidence type="ECO:0000313" key="10">
    <source>
        <dbReference type="EMBL" id="GAU25132.1"/>
    </source>
</evidence>
<comment type="similarity">
    <text evidence="2 9">Belongs to the cytochrome P450 family.</text>
</comment>
<evidence type="ECO:0000256" key="4">
    <source>
        <dbReference type="ARBA" id="ARBA00022723"/>
    </source>
</evidence>
<evidence type="ECO:0000256" key="7">
    <source>
        <dbReference type="ARBA" id="ARBA00023033"/>
    </source>
</evidence>
<name>A0A2Z6MIK7_TRISU</name>
<reference evidence="11" key="1">
    <citation type="journal article" date="2017" name="Front. Plant Sci.">
        <title>Climate Clever Clovers: New Paradigm to Reduce the Environmental Footprint of Ruminants by Breeding Low Methanogenic Forages Utilizing Haplotype Variation.</title>
        <authorList>
            <person name="Kaur P."/>
            <person name="Appels R."/>
            <person name="Bayer P.E."/>
            <person name="Keeble-Gagnere G."/>
            <person name="Wang J."/>
            <person name="Hirakawa H."/>
            <person name="Shirasawa K."/>
            <person name="Vercoe P."/>
            <person name="Stefanova K."/>
            <person name="Durmic Z."/>
            <person name="Nichols P."/>
            <person name="Revell C."/>
            <person name="Isobe S.N."/>
            <person name="Edwards D."/>
            <person name="Erskine W."/>
        </authorList>
    </citation>
    <scope>NUCLEOTIDE SEQUENCE [LARGE SCALE GENOMIC DNA]</scope>
    <source>
        <strain evidence="11">cv. Daliak</strain>
    </source>
</reference>
<evidence type="ECO:0000256" key="3">
    <source>
        <dbReference type="ARBA" id="ARBA00022617"/>
    </source>
</evidence>
<dbReference type="GO" id="GO:0020037">
    <property type="term" value="F:heme binding"/>
    <property type="evidence" value="ECO:0007669"/>
    <property type="project" value="InterPro"/>
</dbReference>
<keyword evidence="3 8" id="KW-0349">Heme</keyword>
<evidence type="ECO:0000256" key="5">
    <source>
        <dbReference type="ARBA" id="ARBA00023002"/>
    </source>
</evidence>
<dbReference type="GO" id="GO:0016705">
    <property type="term" value="F:oxidoreductase activity, acting on paired donors, with incorporation or reduction of molecular oxygen"/>
    <property type="evidence" value="ECO:0007669"/>
    <property type="project" value="InterPro"/>
</dbReference>
<dbReference type="PANTHER" id="PTHR24296">
    <property type="entry name" value="CYTOCHROME P450"/>
    <property type="match status" value="1"/>
</dbReference>
<keyword evidence="11" id="KW-1185">Reference proteome</keyword>
<dbReference type="GO" id="GO:0006629">
    <property type="term" value="P:lipid metabolic process"/>
    <property type="evidence" value="ECO:0007669"/>
    <property type="project" value="UniProtKB-ARBA"/>
</dbReference>
<keyword evidence="7 9" id="KW-0503">Monooxygenase</keyword>
<dbReference type="EMBL" id="DF973305">
    <property type="protein sequence ID" value="GAU25132.1"/>
    <property type="molecule type" value="Genomic_DNA"/>
</dbReference>
<dbReference type="Gene3D" id="1.10.630.10">
    <property type="entry name" value="Cytochrome P450"/>
    <property type="match status" value="1"/>
</dbReference>
<dbReference type="GO" id="GO:0005506">
    <property type="term" value="F:iron ion binding"/>
    <property type="evidence" value="ECO:0007669"/>
    <property type="project" value="InterPro"/>
</dbReference>
<sequence length="231" mass="26489">MESKKGQTTISDKYLRDIILNFMIAGKDTTANTLSWFFYMLCKNPLVEDKIVQEIKDVTCSNESKLNNIDEFVANLTDVILDKMHYLHATLTETLRLYPVLPLDGRTADAPDVLPDGYKLEKGDGVYYLAYAMGRMSSIWGEDAEEFRPERWINNGIFQPESPFKFVAFHAGPRMCLGKDFAYRQMKIVAMAILHFFKFKLANGIENVTYKVMFTLHLDKGLPLTAIPRSY</sequence>
<dbReference type="PROSITE" id="PS00086">
    <property type="entry name" value="CYTOCHROME_P450"/>
    <property type="match status" value="1"/>
</dbReference>